<evidence type="ECO:0000256" key="4">
    <source>
        <dbReference type="ARBA" id="ARBA00022490"/>
    </source>
</evidence>
<keyword evidence="14" id="KW-1185">Reference proteome</keyword>
<dbReference type="GO" id="GO:0000932">
    <property type="term" value="C:P-body"/>
    <property type="evidence" value="ECO:0007669"/>
    <property type="project" value="TreeGrafter"/>
</dbReference>
<dbReference type="InterPro" id="IPR020084">
    <property type="entry name" value="NUDIX_hydrolase_CS"/>
</dbReference>
<evidence type="ECO:0000256" key="1">
    <source>
        <dbReference type="ARBA" id="ARBA00001936"/>
    </source>
</evidence>
<dbReference type="Gene3D" id="3.90.79.10">
    <property type="entry name" value="Nucleoside Triphosphate Pyrophosphohydrolase"/>
    <property type="match status" value="1"/>
</dbReference>
<evidence type="ECO:0000256" key="9">
    <source>
        <dbReference type="ARBA" id="ARBA00047661"/>
    </source>
</evidence>
<evidence type="ECO:0000256" key="6">
    <source>
        <dbReference type="ARBA" id="ARBA00022801"/>
    </source>
</evidence>
<keyword evidence="5" id="KW-0479">Metal-binding</keyword>
<dbReference type="FunFam" id="3.90.79.10:FF:000003">
    <property type="entry name" value="M7GpppN-mRNA hydrolase isoform 2"/>
    <property type="match status" value="1"/>
</dbReference>
<keyword evidence="4" id="KW-0963">Cytoplasm</keyword>
<dbReference type="CDD" id="cd03672">
    <property type="entry name" value="NUDIX_Dcp2p_Nudt20"/>
    <property type="match status" value="1"/>
</dbReference>
<keyword evidence="8" id="KW-0464">Manganese</keyword>
<dbReference type="Proteomes" id="UP000014500">
    <property type="component" value="Unassembled WGS sequence"/>
</dbReference>
<dbReference type="PANTHER" id="PTHR23114:SF17">
    <property type="entry name" value="M7GPPPN-MRNA HYDROLASE"/>
    <property type="match status" value="1"/>
</dbReference>
<evidence type="ECO:0000256" key="7">
    <source>
        <dbReference type="ARBA" id="ARBA00022884"/>
    </source>
</evidence>
<dbReference type="Gene3D" id="1.10.10.1050">
    <property type="entry name" value="Dcp2, box A domain"/>
    <property type="match status" value="1"/>
</dbReference>
<dbReference type="InterPro" id="IPR007722">
    <property type="entry name" value="DCP2_BoxA"/>
</dbReference>
<reference evidence="13" key="2">
    <citation type="submission" date="2015-02" db="UniProtKB">
        <authorList>
            <consortium name="EnsemblMetazoa"/>
        </authorList>
    </citation>
    <scope>IDENTIFICATION</scope>
</reference>
<dbReference type="InterPro" id="IPR044099">
    <property type="entry name" value="Dcp2_NUDIX"/>
</dbReference>
<evidence type="ECO:0000313" key="13">
    <source>
        <dbReference type="EnsemblMetazoa" id="SMAR005615-PA"/>
    </source>
</evidence>
<dbReference type="Pfam" id="PF05026">
    <property type="entry name" value="DCP2"/>
    <property type="match status" value="1"/>
</dbReference>
<evidence type="ECO:0000256" key="11">
    <source>
        <dbReference type="SAM" id="MobiDB-lite"/>
    </source>
</evidence>
<comment type="cofactor">
    <cofactor evidence="1">
        <name>Mn(2+)</name>
        <dbReference type="ChEBI" id="CHEBI:29035"/>
    </cofactor>
</comment>
<dbReference type="InterPro" id="IPR036189">
    <property type="entry name" value="DCP2_BoxA_sf"/>
</dbReference>
<evidence type="ECO:0000256" key="5">
    <source>
        <dbReference type="ARBA" id="ARBA00022723"/>
    </source>
</evidence>
<dbReference type="PhylomeDB" id="T1IWP2"/>
<dbReference type="SMART" id="SM01125">
    <property type="entry name" value="DCP2"/>
    <property type="match status" value="1"/>
</dbReference>
<proteinExistence type="inferred from homology"/>
<protein>
    <recommendedName>
        <fullName evidence="10">mRNA-decapping enzyme 2</fullName>
    </recommendedName>
</protein>
<dbReference type="InterPro" id="IPR015797">
    <property type="entry name" value="NUDIX_hydrolase-like_dom_sf"/>
</dbReference>
<evidence type="ECO:0000259" key="12">
    <source>
        <dbReference type="PROSITE" id="PS51462"/>
    </source>
</evidence>
<keyword evidence="6" id="KW-0378">Hydrolase</keyword>
<dbReference type="InterPro" id="IPR000086">
    <property type="entry name" value="NUDIX_hydrolase_dom"/>
</dbReference>
<accession>T1IWP2</accession>
<dbReference type="PROSITE" id="PS51462">
    <property type="entry name" value="NUDIX"/>
    <property type="match status" value="1"/>
</dbReference>
<sequence length="411" mass="47219">MVCISCILDIALLYGRRHRGGQQADRAWPNGLRATGKATHRRVTTRGRDTGPGPTIGESEEDNSSDNLFILRSTPFRFSDLILKMDVANNNELIPIPSGILDDLSSRFIINVPDEERKDLTRICFQIELAHWYYLDFYCNKVESVLDEWKTYKMTVPTYGAILMDSSLEKVVLVQGYWAKSSWGFPKGKVNAEEEAHICAIREVLEETGFDMSKLINKDEYLEHSMNDQVIRLYIITGVPNDTKFQPKTRNEIKSVEWFSISDLPLNKKDVTSKTNLGMAPNSFFTVMPFVRPLRQWIQMQQKKCRRQRTKTVDVTPSHGLIKKQTNHFPSEMVVTIKAKDGRQGSRMSSPPPRLQKQKDAKNQQYQVKDNSHVRRVLSQTTDDENEFNLIAPSWLSFTFDRQTIISAAFT</sequence>
<evidence type="ECO:0000256" key="8">
    <source>
        <dbReference type="ARBA" id="ARBA00023211"/>
    </source>
</evidence>
<dbReference type="GO" id="GO:0140933">
    <property type="term" value="F:5'-(N(7)-methylguanosine 5'-triphospho)-[mRNA] hydrolase activity"/>
    <property type="evidence" value="ECO:0007669"/>
    <property type="project" value="UniProtKB-EC"/>
</dbReference>
<dbReference type="Pfam" id="PF00293">
    <property type="entry name" value="NUDIX"/>
    <property type="match status" value="1"/>
</dbReference>
<keyword evidence="7" id="KW-0694">RNA-binding</keyword>
<dbReference type="GO" id="GO:0003723">
    <property type="term" value="F:RNA binding"/>
    <property type="evidence" value="ECO:0007669"/>
    <property type="project" value="UniProtKB-KW"/>
</dbReference>
<dbReference type="GO" id="GO:0000290">
    <property type="term" value="P:deadenylation-dependent decapping of nuclear-transcribed mRNA"/>
    <property type="evidence" value="ECO:0007669"/>
    <property type="project" value="InterPro"/>
</dbReference>
<dbReference type="EnsemblMetazoa" id="SMAR005615-RA">
    <property type="protein sequence ID" value="SMAR005615-PA"/>
    <property type="gene ID" value="SMAR005615"/>
</dbReference>
<dbReference type="EMBL" id="AFFK01019938">
    <property type="status" value="NOT_ANNOTATED_CDS"/>
    <property type="molecule type" value="Genomic_DNA"/>
</dbReference>
<dbReference type="PROSITE" id="PS00893">
    <property type="entry name" value="NUDIX_BOX"/>
    <property type="match status" value="1"/>
</dbReference>
<dbReference type="GO" id="GO:0000184">
    <property type="term" value="P:nuclear-transcribed mRNA catabolic process, nonsense-mediated decay"/>
    <property type="evidence" value="ECO:0007669"/>
    <property type="project" value="InterPro"/>
</dbReference>
<dbReference type="eggNOG" id="KOG2937">
    <property type="taxonomic scope" value="Eukaryota"/>
</dbReference>
<dbReference type="STRING" id="126957.T1IWP2"/>
<evidence type="ECO:0000256" key="3">
    <source>
        <dbReference type="ARBA" id="ARBA00005279"/>
    </source>
</evidence>
<feature type="region of interest" description="Disordered" evidence="11">
    <location>
        <begin position="339"/>
        <end position="370"/>
    </location>
</feature>
<organism evidence="13 14">
    <name type="scientific">Strigamia maritima</name>
    <name type="common">European centipede</name>
    <name type="synonym">Geophilus maritimus</name>
    <dbReference type="NCBI Taxonomy" id="126957"/>
    <lineage>
        <taxon>Eukaryota</taxon>
        <taxon>Metazoa</taxon>
        <taxon>Ecdysozoa</taxon>
        <taxon>Arthropoda</taxon>
        <taxon>Myriapoda</taxon>
        <taxon>Chilopoda</taxon>
        <taxon>Pleurostigmophora</taxon>
        <taxon>Geophilomorpha</taxon>
        <taxon>Linotaeniidae</taxon>
        <taxon>Strigamia</taxon>
    </lineage>
</organism>
<evidence type="ECO:0000256" key="2">
    <source>
        <dbReference type="ARBA" id="ARBA00004496"/>
    </source>
</evidence>
<dbReference type="GO" id="GO:0030145">
    <property type="term" value="F:manganese ion binding"/>
    <property type="evidence" value="ECO:0007669"/>
    <property type="project" value="InterPro"/>
</dbReference>
<evidence type="ECO:0000313" key="14">
    <source>
        <dbReference type="Proteomes" id="UP000014500"/>
    </source>
</evidence>
<comment type="catalytic activity">
    <reaction evidence="9">
        <text>a 5'-end (N(7)-methyl 5'-triphosphoguanosine)-ribonucleoside in mRNA + H2O = N(7)-methyl-GDP + a 5'-end phospho-ribonucleoside in mRNA + 2 H(+)</text>
        <dbReference type="Rhea" id="RHEA:67484"/>
        <dbReference type="Rhea" id="RHEA-COMP:15692"/>
        <dbReference type="Rhea" id="RHEA-COMP:17167"/>
        <dbReference type="ChEBI" id="CHEBI:15377"/>
        <dbReference type="ChEBI" id="CHEBI:15378"/>
        <dbReference type="ChEBI" id="CHEBI:63714"/>
        <dbReference type="ChEBI" id="CHEBI:138282"/>
        <dbReference type="ChEBI" id="CHEBI:156461"/>
        <dbReference type="EC" id="3.6.1.62"/>
    </reaction>
    <physiologicalReaction direction="left-to-right" evidence="9">
        <dbReference type="Rhea" id="RHEA:67485"/>
    </physiologicalReaction>
</comment>
<comment type="subcellular location">
    <subcellularLocation>
        <location evidence="2">Cytoplasm</location>
    </subcellularLocation>
</comment>
<name>T1IWP2_STRMM</name>
<dbReference type="SUPFAM" id="SSF140586">
    <property type="entry name" value="Dcp2 domain-like"/>
    <property type="match status" value="1"/>
</dbReference>
<feature type="domain" description="Nudix hydrolase" evidence="12">
    <location>
        <begin position="154"/>
        <end position="285"/>
    </location>
</feature>
<feature type="region of interest" description="Disordered" evidence="11">
    <location>
        <begin position="36"/>
        <end position="63"/>
    </location>
</feature>
<dbReference type="PANTHER" id="PTHR23114">
    <property type="entry name" value="M7GPPPN-MRNA HYDROLASE"/>
    <property type="match status" value="1"/>
</dbReference>
<comment type="similarity">
    <text evidence="3">Belongs to the Nudix hydrolase family. DCP2 subfamily.</text>
</comment>
<evidence type="ECO:0000256" key="10">
    <source>
        <dbReference type="ARBA" id="ARBA00078183"/>
    </source>
</evidence>
<dbReference type="HOGENOM" id="CLU_008108_0_1_1"/>
<dbReference type="SUPFAM" id="SSF55811">
    <property type="entry name" value="Nudix"/>
    <property type="match status" value="1"/>
</dbReference>
<reference evidence="14" key="1">
    <citation type="submission" date="2011-05" db="EMBL/GenBank/DDBJ databases">
        <authorList>
            <person name="Richards S.R."/>
            <person name="Qu J."/>
            <person name="Jiang H."/>
            <person name="Jhangiani S.N."/>
            <person name="Agravi P."/>
            <person name="Goodspeed R."/>
            <person name="Gross S."/>
            <person name="Mandapat C."/>
            <person name="Jackson L."/>
            <person name="Mathew T."/>
            <person name="Pu L."/>
            <person name="Thornton R."/>
            <person name="Saada N."/>
            <person name="Wilczek-Boney K.B."/>
            <person name="Lee S."/>
            <person name="Kovar C."/>
            <person name="Wu Y."/>
            <person name="Scherer S.E."/>
            <person name="Worley K.C."/>
            <person name="Muzny D.M."/>
            <person name="Gibbs R."/>
        </authorList>
    </citation>
    <scope>NUCLEOTIDE SEQUENCE</scope>
    <source>
        <strain evidence="14">Brora</strain>
    </source>
</reference>
<dbReference type="AlphaFoldDB" id="T1IWP2"/>